<protein>
    <recommendedName>
        <fullName evidence="3">RelE toxin of RelEB toxin-antitoxin system</fullName>
    </recommendedName>
</protein>
<evidence type="ECO:0008006" key="3">
    <source>
        <dbReference type="Google" id="ProtNLM"/>
    </source>
</evidence>
<dbReference type="OrthoDB" id="1364255at2"/>
<organism evidence="1 2">
    <name type="scientific">Natronoflexus pectinivorans</name>
    <dbReference type="NCBI Taxonomy" id="682526"/>
    <lineage>
        <taxon>Bacteria</taxon>
        <taxon>Pseudomonadati</taxon>
        <taxon>Bacteroidota</taxon>
        <taxon>Bacteroidia</taxon>
        <taxon>Marinilabiliales</taxon>
        <taxon>Marinilabiliaceae</taxon>
        <taxon>Natronoflexus</taxon>
    </lineage>
</organism>
<keyword evidence="2" id="KW-1185">Reference proteome</keyword>
<sequence>MSYSVYPTPDFKKFFKKLAKKYPSLKADLQELTKILKEQPNSGINLGHGIHKIRMAITSKGKGKSGGARVITYLVTEDNEVYLVYIYDKGQLENITKEQIIELLKKAGLIK</sequence>
<dbReference type="InterPro" id="IPR009387">
    <property type="entry name" value="HigB-2"/>
</dbReference>
<gene>
    <name evidence="1" type="ORF">EV194_107138</name>
</gene>
<name>A0A4R2GHP3_9BACT</name>
<comment type="caution">
    <text evidence="1">The sequence shown here is derived from an EMBL/GenBank/DDBJ whole genome shotgun (WGS) entry which is preliminary data.</text>
</comment>
<proteinExistence type="predicted"/>
<dbReference type="Proteomes" id="UP000295221">
    <property type="component" value="Unassembled WGS sequence"/>
</dbReference>
<dbReference type="Pfam" id="PF06296">
    <property type="entry name" value="RelE"/>
    <property type="match status" value="1"/>
</dbReference>
<reference evidence="1 2" key="1">
    <citation type="submission" date="2019-03" db="EMBL/GenBank/DDBJ databases">
        <title>Genomic Encyclopedia of Type Strains, Phase IV (KMG-IV): sequencing the most valuable type-strain genomes for metagenomic binning, comparative biology and taxonomic classification.</title>
        <authorList>
            <person name="Goeker M."/>
        </authorList>
    </citation>
    <scope>NUCLEOTIDE SEQUENCE [LARGE SCALE GENOMIC DNA]</scope>
    <source>
        <strain evidence="1 2">DSM 24179</strain>
    </source>
</reference>
<evidence type="ECO:0000313" key="2">
    <source>
        <dbReference type="Proteomes" id="UP000295221"/>
    </source>
</evidence>
<evidence type="ECO:0000313" key="1">
    <source>
        <dbReference type="EMBL" id="TCO07754.1"/>
    </source>
</evidence>
<dbReference type="RefSeq" id="WP_132434070.1">
    <property type="nucleotide sequence ID" value="NZ_SLWK01000007.1"/>
</dbReference>
<accession>A0A4R2GHP3</accession>
<dbReference type="PIRSF" id="PIRSF039032">
    <property type="entry name" value="HigB-2"/>
    <property type="match status" value="1"/>
</dbReference>
<dbReference type="EMBL" id="SLWK01000007">
    <property type="protein sequence ID" value="TCO07754.1"/>
    <property type="molecule type" value="Genomic_DNA"/>
</dbReference>
<dbReference type="AlphaFoldDB" id="A0A4R2GHP3"/>